<keyword evidence="8" id="KW-0963">Cytoplasm</keyword>
<gene>
    <name evidence="8 12" type="primary">ndk</name>
    <name evidence="12" type="ORF">SOASR032_25490</name>
</gene>
<dbReference type="CDD" id="cd04413">
    <property type="entry name" value="NDPk_I"/>
    <property type="match status" value="1"/>
</dbReference>
<dbReference type="GO" id="GO:0016301">
    <property type="term" value="F:kinase activity"/>
    <property type="evidence" value="ECO:0007669"/>
    <property type="project" value="UniProtKB-KW"/>
</dbReference>
<evidence type="ECO:0000256" key="8">
    <source>
        <dbReference type="HAMAP-Rule" id="MF_00451"/>
    </source>
</evidence>
<dbReference type="InterPro" id="IPR001564">
    <property type="entry name" value="Nucleoside_diP_kinase"/>
</dbReference>
<feature type="binding site" evidence="8 9">
    <location>
        <position position="128"/>
    </location>
    <ligand>
        <name>ATP</name>
        <dbReference type="ChEBI" id="CHEBI:30616"/>
    </ligand>
</feature>
<comment type="subunit">
    <text evidence="8">Homotetramer.</text>
</comment>
<evidence type="ECO:0000256" key="1">
    <source>
        <dbReference type="ARBA" id="ARBA00008142"/>
    </source>
</evidence>
<comment type="subcellular location">
    <subcellularLocation>
        <location evidence="8">Cytoplasm</location>
    </subcellularLocation>
</comment>
<keyword evidence="5 8" id="KW-0418">Kinase</keyword>
<comment type="catalytic activity">
    <reaction evidence="8">
        <text>a 2'-deoxyribonucleoside 5'-diphosphate + ATP = a 2'-deoxyribonucleoside 5'-triphosphate + ADP</text>
        <dbReference type="Rhea" id="RHEA:44640"/>
        <dbReference type="ChEBI" id="CHEBI:30616"/>
        <dbReference type="ChEBI" id="CHEBI:61560"/>
        <dbReference type="ChEBI" id="CHEBI:73316"/>
        <dbReference type="ChEBI" id="CHEBI:456216"/>
        <dbReference type="EC" id="2.7.4.6"/>
    </reaction>
</comment>
<protein>
    <recommendedName>
        <fullName evidence="8">Nucleoside diphosphate kinase</fullName>
        <shortName evidence="8">NDK</shortName>
        <shortName evidence="8">NDP kinase</shortName>
        <ecNumber evidence="8">2.7.4.6</ecNumber>
    </recommendedName>
    <alternativeName>
        <fullName evidence="8">Nucleoside-2-P kinase</fullName>
    </alternativeName>
</protein>
<feature type="binding site" evidence="8 9">
    <location>
        <position position="117"/>
    </location>
    <ligand>
        <name>ATP</name>
        <dbReference type="ChEBI" id="CHEBI:30616"/>
    </ligand>
</feature>
<comment type="function">
    <text evidence="8">Major role in the synthesis of nucleoside triphosphates other than ATP. The ATP gamma phosphate is transferred to the NDP beta phosphate via a ping-pong mechanism, using a phosphorylated active-site intermediate.</text>
</comment>
<organism evidence="12 13">
    <name type="scientific">Pragia fontium</name>
    <dbReference type="NCBI Taxonomy" id="82985"/>
    <lineage>
        <taxon>Bacteria</taxon>
        <taxon>Pseudomonadati</taxon>
        <taxon>Pseudomonadota</taxon>
        <taxon>Gammaproteobacteria</taxon>
        <taxon>Enterobacterales</taxon>
        <taxon>Budviciaceae</taxon>
        <taxon>Pragia</taxon>
    </lineage>
</organism>
<dbReference type="PROSITE" id="PS51374">
    <property type="entry name" value="NDPK_LIKE"/>
    <property type="match status" value="1"/>
</dbReference>
<feature type="active site" description="Pros-phosphohistidine intermediate" evidence="8 9">
    <location>
        <position position="141"/>
    </location>
</feature>
<reference evidence="12" key="1">
    <citation type="submission" date="2022-06" db="EMBL/GenBank/DDBJ databases">
        <title>Draft genome sequences of Pragia fontium str. JCM24417.</title>
        <authorList>
            <person name="Wakabayashi Y."/>
            <person name="Kojima K."/>
        </authorList>
    </citation>
    <scope>NUCLEOTIDE SEQUENCE</scope>
    <source>
        <strain evidence="12">JCM 24417</strain>
    </source>
</reference>
<dbReference type="InterPro" id="IPR034907">
    <property type="entry name" value="NDK-like_dom"/>
</dbReference>
<evidence type="ECO:0000256" key="7">
    <source>
        <dbReference type="ARBA" id="ARBA00023080"/>
    </source>
</evidence>
<accession>A0ABQ5LK40</accession>
<evidence type="ECO:0000256" key="3">
    <source>
        <dbReference type="ARBA" id="ARBA00022679"/>
    </source>
</evidence>
<keyword evidence="13" id="KW-1185">Reference proteome</keyword>
<comment type="catalytic activity">
    <reaction evidence="8">
        <text>a ribonucleoside 5'-diphosphate + ATP = a ribonucleoside 5'-triphosphate + ADP</text>
        <dbReference type="Rhea" id="RHEA:18113"/>
        <dbReference type="ChEBI" id="CHEBI:30616"/>
        <dbReference type="ChEBI" id="CHEBI:57930"/>
        <dbReference type="ChEBI" id="CHEBI:61557"/>
        <dbReference type="ChEBI" id="CHEBI:456216"/>
        <dbReference type="EC" id="2.7.4.6"/>
    </reaction>
</comment>
<feature type="binding site" evidence="8 9">
    <location>
        <position position="138"/>
    </location>
    <ligand>
        <name>ATP</name>
        <dbReference type="ChEBI" id="CHEBI:30616"/>
    </ligand>
</feature>
<dbReference type="Proteomes" id="UP001059610">
    <property type="component" value="Unassembled WGS sequence"/>
</dbReference>
<dbReference type="NCBIfam" id="NF001908">
    <property type="entry name" value="PRK00668.1"/>
    <property type="match status" value="1"/>
</dbReference>
<dbReference type="EC" id="2.7.4.6" evidence="8"/>
<sequence>MYSYNYLANKFNYNKTVIYHSEVNMSTERTFSILKPNAVAKNVIGSIYSRFENAGFTIVAAKMLHLSRELAAGFYAEHDGKPFFDGLLDFMTSGPVVVQVLESENAVQRYRDLMGATNPANALAGTLRADYADSMTANAVHGSDSAASAAREIAYFFSDDEICPRVG</sequence>
<feature type="domain" description="Nucleoside diphosphate kinase-like" evidence="11">
    <location>
        <begin position="27"/>
        <end position="164"/>
    </location>
</feature>
<evidence type="ECO:0000256" key="10">
    <source>
        <dbReference type="RuleBase" id="RU004011"/>
    </source>
</evidence>
<evidence type="ECO:0000256" key="6">
    <source>
        <dbReference type="ARBA" id="ARBA00022840"/>
    </source>
</evidence>
<keyword evidence="7 8" id="KW-0546">Nucleotide metabolism</keyword>
<evidence type="ECO:0000259" key="11">
    <source>
        <dbReference type="SMART" id="SM00562"/>
    </source>
</evidence>
<keyword evidence="8" id="KW-0479">Metal-binding</keyword>
<evidence type="ECO:0000256" key="5">
    <source>
        <dbReference type="ARBA" id="ARBA00022777"/>
    </source>
</evidence>
<dbReference type="EMBL" id="BRLJ01000007">
    <property type="protein sequence ID" value="GKX63980.1"/>
    <property type="molecule type" value="Genomic_DNA"/>
</dbReference>
<feature type="binding site" evidence="8 9">
    <location>
        <position position="111"/>
    </location>
    <ligand>
        <name>ATP</name>
        <dbReference type="ChEBI" id="CHEBI:30616"/>
    </ligand>
</feature>
<dbReference type="Pfam" id="PF00334">
    <property type="entry name" value="NDK"/>
    <property type="match status" value="1"/>
</dbReference>
<dbReference type="PANTHER" id="PTHR46161:SF3">
    <property type="entry name" value="NUCLEOSIDE DIPHOSPHATE KINASE DDB_G0292928-RELATED"/>
    <property type="match status" value="1"/>
</dbReference>
<comment type="cofactor">
    <cofactor evidence="8">
        <name>Mg(2+)</name>
        <dbReference type="ChEBI" id="CHEBI:18420"/>
    </cofactor>
</comment>
<keyword evidence="2 8" id="KW-0597">Phosphoprotein</keyword>
<comment type="caution">
    <text evidence="12">The sequence shown here is derived from an EMBL/GenBank/DDBJ whole genome shotgun (WGS) entry which is preliminary data.</text>
</comment>
<evidence type="ECO:0000256" key="9">
    <source>
        <dbReference type="PROSITE-ProRule" id="PRU00706"/>
    </source>
</evidence>
<dbReference type="SUPFAM" id="SSF54919">
    <property type="entry name" value="Nucleoside diphosphate kinase, NDK"/>
    <property type="match status" value="1"/>
</dbReference>
<keyword evidence="4 8" id="KW-0547">Nucleotide-binding</keyword>
<name>A0ABQ5LK40_9GAMM</name>
<keyword evidence="6 8" id="KW-0067">ATP-binding</keyword>
<feature type="binding site" evidence="8 9">
    <location>
        <position position="83"/>
    </location>
    <ligand>
        <name>ATP</name>
        <dbReference type="ChEBI" id="CHEBI:30616"/>
    </ligand>
</feature>
<dbReference type="PRINTS" id="PR01243">
    <property type="entry name" value="NUCDPKINASE"/>
</dbReference>
<comment type="similarity">
    <text evidence="1 8 9 10">Belongs to the NDK family.</text>
</comment>
<evidence type="ECO:0000256" key="2">
    <source>
        <dbReference type="ARBA" id="ARBA00022553"/>
    </source>
</evidence>
<proteinExistence type="inferred from homology"/>
<dbReference type="HAMAP" id="MF_00451">
    <property type="entry name" value="NDP_kinase"/>
    <property type="match status" value="1"/>
</dbReference>
<dbReference type="Gene3D" id="3.30.70.141">
    <property type="entry name" value="Nucleoside diphosphate kinase-like domain"/>
    <property type="match status" value="1"/>
</dbReference>
<dbReference type="InterPro" id="IPR036850">
    <property type="entry name" value="NDK-like_dom_sf"/>
</dbReference>
<feature type="binding site" evidence="8 9">
    <location>
        <position position="35"/>
    </location>
    <ligand>
        <name>ATP</name>
        <dbReference type="ChEBI" id="CHEBI:30616"/>
    </ligand>
</feature>
<evidence type="ECO:0000256" key="4">
    <source>
        <dbReference type="ARBA" id="ARBA00022741"/>
    </source>
</evidence>
<dbReference type="SMART" id="SM00562">
    <property type="entry name" value="NDK"/>
    <property type="match status" value="1"/>
</dbReference>
<evidence type="ECO:0000313" key="13">
    <source>
        <dbReference type="Proteomes" id="UP001059610"/>
    </source>
</evidence>
<keyword evidence="3 8" id="KW-0808">Transferase</keyword>
<dbReference type="PANTHER" id="PTHR46161">
    <property type="entry name" value="NUCLEOSIDE DIPHOSPHATE KINASE"/>
    <property type="match status" value="1"/>
</dbReference>
<keyword evidence="8" id="KW-0460">Magnesium</keyword>
<evidence type="ECO:0000313" key="12">
    <source>
        <dbReference type="EMBL" id="GKX63980.1"/>
    </source>
</evidence>